<dbReference type="OrthoDB" id="268763at2759"/>
<gene>
    <name evidence="2" type="ORF">QR46_2639</name>
</gene>
<feature type="domain" description="PSMD12/CSN4-like N-terminal" evidence="1">
    <location>
        <begin position="61"/>
        <end position="264"/>
    </location>
</feature>
<dbReference type="PANTHER" id="PTHR10855">
    <property type="entry name" value="26S PROTEASOME NON-ATPASE REGULATORY SUBUNIT 12/COP9 SIGNALOSOME COMPLEX SUBUNIT 4"/>
    <property type="match status" value="1"/>
</dbReference>
<dbReference type="Pfam" id="PF22241">
    <property type="entry name" value="PSMD12-CSN4_N"/>
    <property type="match status" value="1"/>
</dbReference>
<dbReference type="PANTHER" id="PTHR10855:SF1">
    <property type="entry name" value="26S PROTEASOME NON-ATPASE REGULATORY SUBUNIT 12"/>
    <property type="match status" value="1"/>
</dbReference>
<dbReference type="InterPro" id="IPR054559">
    <property type="entry name" value="PSMD12-CSN4-like_N"/>
</dbReference>
<accession>A0A132NTG4</accession>
<dbReference type="VEuPathDB" id="GiardiaDB:QR46_2639"/>
<dbReference type="AlphaFoldDB" id="A0A132NTG4"/>
<reference evidence="2 3" key="1">
    <citation type="journal article" date="2015" name="Mol. Biochem. Parasitol.">
        <title>Identification of polymorphic genes for use in assemblage B genotyping assays through comparative genomics of multiple assemblage B Giardia duodenalis isolates.</title>
        <authorList>
            <person name="Wielinga C."/>
            <person name="Thompson R.C."/>
            <person name="Monis P."/>
            <person name="Ryan U."/>
        </authorList>
    </citation>
    <scope>NUCLEOTIDE SEQUENCE [LARGE SCALE GENOMIC DNA]</scope>
    <source>
        <strain evidence="2 3">BAH15c1</strain>
    </source>
</reference>
<name>A0A132NTG4_GIAIN</name>
<dbReference type="EMBL" id="JXTI01000072">
    <property type="protein sequence ID" value="KWX13355.1"/>
    <property type="molecule type" value="Genomic_DNA"/>
</dbReference>
<dbReference type="GO" id="GO:0005737">
    <property type="term" value="C:cytoplasm"/>
    <property type="evidence" value="ECO:0007669"/>
    <property type="project" value="TreeGrafter"/>
</dbReference>
<protein>
    <submittedName>
        <fullName evidence="2">Putative PCI domain containing protein</fullName>
    </submittedName>
</protein>
<dbReference type="InterPro" id="IPR040134">
    <property type="entry name" value="PSMD12/CSN4"/>
</dbReference>
<sequence>MYCHNNLKCKRNTLFNSLWQKYYIAMDGQARREQRIRTEAEAALAEQLTRLDASPSALEDVLARLEDLERGARLTSDAVATPIYASGLLQALIKVNKIEDAIDLFGNLIKRRSQTNEAIVRCGTVLEEYLQNNYDDDTDYSTLEPLLQRFTKITGHLIVVEAINVRQSIRLLRMYRKVGNRDGALKIAESLSADVAASLAYVERVEYTLEQLDAALYFRELLLAEIVVNRIKEKILKATTAAVYRKGDFDLWARLSLSQRRYYTAKYLIALGDRRMDSLCEAAWAAASTYLAVLDGSGLNKDSQLSNDDLMKCSTLLSTAAVAGLLAGFSKVSSVIAQMRASTLYAENIFYCARAHRCVSSLIHPFAKSIFRSPLHPWKKIEEDFKQGRVCPITAYIPLPQDLVYNSNNLQQDTYTAKIELFSHSLFSDVHESECSASETMTDADVELMWGLCKSSYIEGFMAQIMRFYKSTTIDNLAQLVGCDPLDVEMALVNYDGYLAIDRPQRTIQMSRPLSNDEQLSQWLDNTRKAVINIAKISQLLEMDVRLS</sequence>
<evidence type="ECO:0000259" key="1">
    <source>
        <dbReference type="Pfam" id="PF22241"/>
    </source>
</evidence>
<evidence type="ECO:0000313" key="2">
    <source>
        <dbReference type="EMBL" id="KWX13355.1"/>
    </source>
</evidence>
<organism evidence="2 3">
    <name type="scientific">Giardia duodenalis assemblage B</name>
    <dbReference type="NCBI Taxonomy" id="1394984"/>
    <lineage>
        <taxon>Eukaryota</taxon>
        <taxon>Metamonada</taxon>
        <taxon>Diplomonadida</taxon>
        <taxon>Hexamitidae</taxon>
        <taxon>Giardiinae</taxon>
        <taxon>Giardia</taxon>
    </lineage>
</organism>
<comment type="caution">
    <text evidence="2">The sequence shown here is derived from an EMBL/GenBank/DDBJ whole genome shotgun (WGS) entry which is preliminary data.</text>
</comment>
<proteinExistence type="predicted"/>
<evidence type="ECO:0000313" key="3">
    <source>
        <dbReference type="Proteomes" id="UP000070089"/>
    </source>
</evidence>
<dbReference type="Proteomes" id="UP000070089">
    <property type="component" value="Unassembled WGS sequence"/>
</dbReference>
<dbReference type="GO" id="GO:0008541">
    <property type="term" value="C:proteasome regulatory particle, lid subcomplex"/>
    <property type="evidence" value="ECO:0007669"/>
    <property type="project" value="TreeGrafter"/>
</dbReference>